<dbReference type="Gene3D" id="3.30.470.20">
    <property type="entry name" value="ATP-grasp fold, B domain"/>
    <property type="match status" value="1"/>
</dbReference>
<dbReference type="Proteomes" id="UP000321567">
    <property type="component" value="Unassembled WGS sequence"/>
</dbReference>
<dbReference type="SUPFAM" id="SSF56059">
    <property type="entry name" value="Glutathione synthetase ATP-binding domain-like"/>
    <property type="match status" value="1"/>
</dbReference>
<dbReference type="RefSeq" id="WP_246135394.1">
    <property type="nucleotide sequence ID" value="NZ_BJZO01000015.1"/>
</dbReference>
<dbReference type="AlphaFoldDB" id="A0A512H5R4"/>
<dbReference type="Pfam" id="PF15632">
    <property type="entry name" value="ATPgrasp_Ter"/>
    <property type="match status" value="1"/>
</dbReference>
<comment type="caution">
    <text evidence="1">The sequence shown here is derived from an EMBL/GenBank/DDBJ whole genome shotgun (WGS) entry which is preliminary data.</text>
</comment>
<sequence length="402" mass="43922">MKVHREPDTTPPPNNHPGIGLAQELVRIAACVKASLKSYDHASLDIKAVSVLSMATISFERPNKMRVWFNKGLSNTYDALRLMRAEDRDGRLTLRTTVTRFPTALSTVADEIGPEPRSLSDDAYVAWCLEECAQARVDVFMPQHRRDLLAEARECFEAQGTRLSVMGDGAALKRAEQKDALYEDLAGSPIPVPAWRRFCTLDEFEAAWADLGGANARLCLKPCVSVYGAGFRRLETEGSEYGRLLSGATDRIGVDAFRSALAASHQRRPMMLMTYLPGVERSVDVLAHEGSIVCAVARVKKGNVQFLETTGPSVTLADTLTRRYHLHGVFNVQTKEGNDGVPYLLEINSRMSGGLLYSCQSGVVFPYWAALLAGGLATPADVPQPRAGLCVAPVQECRVVPA</sequence>
<reference evidence="1 2" key="1">
    <citation type="submission" date="2019-07" db="EMBL/GenBank/DDBJ databases">
        <title>Whole genome shotgun sequence of Rhodospirillum oryzae NBRC 107573.</title>
        <authorList>
            <person name="Hosoyama A."/>
            <person name="Uohara A."/>
            <person name="Ohji S."/>
            <person name="Ichikawa N."/>
        </authorList>
    </citation>
    <scope>NUCLEOTIDE SEQUENCE [LARGE SCALE GENOMIC DNA]</scope>
    <source>
        <strain evidence="1 2">NBRC 107573</strain>
    </source>
</reference>
<evidence type="ECO:0000313" key="1">
    <source>
        <dbReference type="EMBL" id="GEO80720.1"/>
    </source>
</evidence>
<evidence type="ECO:0008006" key="3">
    <source>
        <dbReference type="Google" id="ProtNLM"/>
    </source>
</evidence>
<evidence type="ECO:0000313" key="2">
    <source>
        <dbReference type="Proteomes" id="UP000321567"/>
    </source>
</evidence>
<name>A0A512H5R4_9PROT</name>
<gene>
    <name evidence="1" type="ORF">ROR02_08510</name>
</gene>
<organism evidence="1 2">
    <name type="scientific">Pararhodospirillum oryzae</name>
    <dbReference type="NCBI Taxonomy" id="478448"/>
    <lineage>
        <taxon>Bacteria</taxon>
        <taxon>Pseudomonadati</taxon>
        <taxon>Pseudomonadota</taxon>
        <taxon>Alphaproteobacteria</taxon>
        <taxon>Rhodospirillales</taxon>
        <taxon>Rhodospirillaceae</taxon>
        <taxon>Pararhodospirillum</taxon>
    </lineage>
</organism>
<accession>A0A512H5R4</accession>
<keyword evidence="2" id="KW-1185">Reference proteome</keyword>
<proteinExistence type="predicted"/>
<protein>
    <recommendedName>
        <fullName evidence="3">ATP-grasp domain-containing protein</fullName>
    </recommendedName>
</protein>
<dbReference type="EMBL" id="BJZO01000015">
    <property type="protein sequence ID" value="GEO80720.1"/>
    <property type="molecule type" value="Genomic_DNA"/>
</dbReference>